<dbReference type="Gene3D" id="1.10.510.10">
    <property type="entry name" value="Transferase(Phosphotransferase) domain 1"/>
    <property type="match status" value="1"/>
</dbReference>
<evidence type="ECO:0000256" key="7">
    <source>
        <dbReference type="ARBA" id="ARBA00047899"/>
    </source>
</evidence>
<comment type="catalytic activity">
    <reaction evidence="7">
        <text>L-threonyl-[protein] + ATP = O-phospho-L-threonyl-[protein] + ADP + H(+)</text>
        <dbReference type="Rhea" id="RHEA:46608"/>
        <dbReference type="Rhea" id="RHEA-COMP:11060"/>
        <dbReference type="Rhea" id="RHEA-COMP:11605"/>
        <dbReference type="ChEBI" id="CHEBI:15378"/>
        <dbReference type="ChEBI" id="CHEBI:30013"/>
        <dbReference type="ChEBI" id="CHEBI:30616"/>
        <dbReference type="ChEBI" id="CHEBI:61977"/>
        <dbReference type="ChEBI" id="CHEBI:456216"/>
        <dbReference type="EC" id="2.7.11.1"/>
    </reaction>
</comment>
<comment type="catalytic activity">
    <reaction evidence="8">
        <text>L-seryl-[protein] + ATP = O-phospho-L-seryl-[protein] + ADP + H(+)</text>
        <dbReference type="Rhea" id="RHEA:17989"/>
        <dbReference type="Rhea" id="RHEA-COMP:9863"/>
        <dbReference type="Rhea" id="RHEA-COMP:11604"/>
        <dbReference type="ChEBI" id="CHEBI:15378"/>
        <dbReference type="ChEBI" id="CHEBI:29999"/>
        <dbReference type="ChEBI" id="CHEBI:30616"/>
        <dbReference type="ChEBI" id="CHEBI:83421"/>
        <dbReference type="ChEBI" id="CHEBI:456216"/>
        <dbReference type="EC" id="2.7.11.1"/>
    </reaction>
</comment>
<keyword evidence="5" id="KW-0418">Kinase</keyword>
<evidence type="ECO:0000256" key="2">
    <source>
        <dbReference type="ARBA" id="ARBA00022527"/>
    </source>
</evidence>
<keyword evidence="6" id="KW-0067">ATP-binding</keyword>
<dbReference type="GO" id="GO:0004674">
    <property type="term" value="F:protein serine/threonine kinase activity"/>
    <property type="evidence" value="ECO:0007669"/>
    <property type="project" value="UniProtKB-KW"/>
</dbReference>
<dbReference type="Pfam" id="PF00069">
    <property type="entry name" value="Pkinase"/>
    <property type="match status" value="1"/>
</dbReference>
<dbReference type="SMART" id="SM00220">
    <property type="entry name" value="S_TKc"/>
    <property type="match status" value="1"/>
</dbReference>
<dbReference type="EC" id="2.7.11.1" evidence="1"/>
<evidence type="ECO:0000256" key="1">
    <source>
        <dbReference type="ARBA" id="ARBA00012513"/>
    </source>
</evidence>
<evidence type="ECO:0000313" key="11">
    <source>
        <dbReference type="Proteomes" id="UP000041254"/>
    </source>
</evidence>
<evidence type="ECO:0000256" key="8">
    <source>
        <dbReference type="ARBA" id="ARBA00048679"/>
    </source>
</evidence>
<dbReference type="Proteomes" id="UP000041254">
    <property type="component" value="Unassembled WGS sequence"/>
</dbReference>
<keyword evidence="2" id="KW-0723">Serine/threonine-protein kinase</keyword>
<keyword evidence="3" id="KW-0808">Transferase</keyword>
<accession>A0A0G4H0A5</accession>
<evidence type="ECO:0000256" key="3">
    <source>
        <dbReference type="ARBA" id="ARBA00022679"/>
    </source>
</evidence>
<dbReference type="AlphaFoldDB" id="A0A0G4H0A5"/>
<dbReference type="EMBL" id="CDMY01000908">
    <property type="protein sequence ID" value="CEM36841.1"/>
    <property type="molecule type" value="Genomic_DNA"/>
</dbReference>
<dbReference type="InterPro" id="IPR000719">
    <property type="entry name" value="Prot_kinase_dom"/>
</dbReference>
<dbReference type="STRING" id="1169540.A0A0G4H0A5"/>
<evidence type="ECO:0000256" key="4">
    <source>
        <dbReference type="ARBA" id="ARBA00022741"/>
    </source>
</evidence>
<organism evidence="10 11">
    <name type="scientific">Vitrella brassicaformis (strain CCMP3155)</name>
    <dbReference type="NCBI Taxonomy" id="1169540"/>
    <lineage>
        <taxon>Eukaryota</taxon>
        <taxon>Sar</taxon>
        <taxon>Alveolata</taxon>
        <taxon>Colpodellida</taxon>
        <taxon>Vitrellaceae</taxon>
        <taxon>Vitrella</taxon>
    </lineage>
</organism>
<dbReference type="InterPro" id="IPR050236">
    <property type="entry name" value="Ser_Thr_kinase_AGC"/>
</dbReference>
<dbReference type="PANTHER" id="PTHR24356:SF1">
    <property type="entry name" value="SERINE_THREONINE-PROTEIN KINASE GREATWALL"/>
    <property type="match status" value="1"/>
</dbReference>
<dbReference type="InterPro" id="IPR011009">
    <property type="entry name" value="Kinase-like_dom_sf"/>
</dbReference>
<protein>
    <recommendedName>
        <fullName evidence="1">non-specific serine/threonine protein kinase</fullName>
        <ecNumber evidence="1">2.7.11.1</ecNumber>
    </recommendedName>
</protein>
<evidence type="ECO:0000313" key="10">
    <source>
        <dbReference type="EMBL" id="CEM36841.1"/>
    </source>
</evidence>
<evidence type="ECO:0000256" key="5">
    <source>
        <dbReference type="ARBA" id="ARBA00022777"/>
    </source>
</evidence>
<dbReference type="InParanoid" id="A0A0G4H0A5"/>
<name>A0A0G4H0A5_VITBC</name>
<dbReference type="PROSITE" id="PS50011">
    <property type="entry name" value="PROTEIN_KINASE_DOM"/>
    <property type="match status" value="1"/>
</dbReference>
<evidence type="ECO:0000256" key="6">
    <source>
        <dbReference type="ARBA" id="ARBA00022840"/>
    </source>
</evidence>
<dbReference type="SUPFAM" id="SSF56112">
    <property type="entry name" value="Protein kinase-like (PK-like)"/>
    <property type="match status" value="1"/>
</dbReference>
<dbReference type="OrthoDB" id="337284at2759"/>
<dbReference type="VEuPathDB" id="CryptoDB:Vbra_3449"/>
<dbReference type="PANTHER" id="PTHR24356">
    <property type="entry name" value="SERINE/THREONINE-PROTEIN KINASE"/>
    <property type="match status" value="1"/>
</dbReference>
<reference evidence="10 11" key="1">
    <citation type="submission" date="2014-11" db="EMBL/GenBank/DDBJ databases">
        <authorList>
            <person name="Zhu J."/>
            <person name="Qi W."/>
            <person name="Song R."/>
        </authorList>
    </citation>
    <scope>NUCLEOTIDE SEQUENCE [LARGE SCALE GENOMIC DNA]</scope>
</reference>
<gene>
    <name evidence="10" type="ORF">Vbra_3449</name>
</gene>
<dbReference type="OMA" id="CRRILVH"/>
<dbReference type="PhylomeDB" id="A0A0G4H0A5"/>
<keyword evidence="11" id="KW-1185">Reference proteome</keyword>
<keyword evidence="4" id="KW-0547">Nucleotide-binding</keyword>
<proteinExistence type="predicted"/>
<feature type="domain" description="Protein kinase" evidence="9">
    <location>
        <begin position="1"/>
        <end position="195"/>
    </location>
</feature>
<evidence type="ECO:0000259" key="9">
    <source>
        <dbReference type="PROSITE" id="PS50011"/>
    </source>
</evidence>
<dbReference type="GO" id="GO:0005524">
    <property type="term" value="F:ATP binding"/>
    <property type="evidence" value="ECO:0007669"/>
    <property type="project" value="UniProtKB-KW"/>
</dbReference>
<sequence>MRGSLCRTKSISMDDGHFYIVMEWLGEGNSEAAMGPLPVDNDTARHTAQQALKGLRTLHTHNVTHCDVSLRNLMPQRSRAVLVDFDTALVPGLDRHTNVWGTLNYTAPEVFESCDYGPASDLWAMGVCIFELVTGRMPFFCLDRRPQSVRNALKAMRRGVRFTASDGVPDAAQDLIRGLLTYDKHRRIQSGGGGL</sequence>